<comment type="similarity">
    <text evidence="2">Belongs to the methylthiotransferase family. MiaB subfamily.</text>
</comment>
<comment type="similarity">
    <text evidence="4">Belongs to the polypeptide deformylase family.</text>
</comment>
<dbReference type="CDD" id="cd00487">
    <property type="entry name" value="Pep_deformylase"/>
    <property type="match status" value="1"/>
</dbReference>
<dbReference type="Pfam" id="PF01327">
    <property type="entry name" value="Pep_deformylase"/>
    <property type="match status" value="1"/>
</dbReference>
<dbReference type="PANTHER" id="PTHR43020:SF2">
    <property type="entry name" value="MITOCHONDRIAL TRNA METHYLTHIOTRANSFERASE CDK5RAP1"/>
    <property type="match status" value="1"/>
</dbReference>
<keyword evidence="14" id="KW-0411">Iron-sulfur</keyword>
<dbReference type="InterPro" id="IPR023404">
    <property type="entry name" value="rSAM_horseshoe"/>
</dbReference>
<keyword evidence="21" id="KW-1185">Reference proteome</keyword>
<dbReference type="NCBIfam" id="TIGR00079">
    <property type="entry name" value="pept_deformyl"/>
    <property type="match status" value="1"/>
</dbReference>
<dbReference type="EC" id="2.1.2.9" evidence="6"/>
<dbReference type="Gene3D" id="3.40.50.12230">
    <property type="match status" value="1"/>
</dbReference>
<dbReference type="EMBL" id="CAMXCT030000001">
    <property type="protein sequence ID" value="CAL4759195.1"/>
    <property type="molecule type" value="Genomic_DNA"/>
</dbReference>
<dbReference type="AlphaFoldDB" id="A0A9P1FDE5"/>
<evidence type="ECO:0000256" key="8">
    <source>
        <dbReference type="ARBA" id="ARBA00022485"/>
    </source>
</evidence>
<feature type="domain" description="Radical SAM core" evidence="18">
    <location>
        <begin position="601"/>
        <end position="833"/>
    </location>
</feature>
<dbReference type="EMBL" id="CAMXCT010000001">
    <property type="protein sequence ID" value="CAI3971883.1"/>
    <property type="molecule type" value="Genomic_DNA"/>
</dbReference>
<dbReference type="NCBIfam" id="TIGR00460">
    <property type="entry name" value="fmt"/>
    <property type="match status" value="1"/>
</dbReference>
<dbReference type="NCBIfam" id="TIGR00089">
    <property type="entry name" value="MiaB/RimO family radical SAM methylthiotransferase"/>
    <property type="match status" value="1"/>
</dbReference>
<dbReference type="SFLD" id="SFLDG01082">
    <property type="entry name" value="B12-binding_domain_containing"/>
    <property type="match status" value="1"/>
</dbReference>
<dbReference type="GO" id="GO:0004479">
    <property type="term" value="F:methionyl-tRNA formyltransferase activity"/>
    <property type="evidence" value="ECO:0007669"/>
    <property type="project" value="UniProtKB-EC"/>
</dbReference>
<dbReference type="GO" id="GO:0005829">
    <property type="term" value="C:cytosol"/>
    <property type="evidence" value="ECO:0007669"/>
    <property type="project" value="TreeGrafter"/>
</dbReference>
<dbReference type="SUPFAM" id="SSF56420">
    <property type="entry name" value="Peptide deformylase"/>
    <property type="match status" value="1"/>
</dbReference>
<keyword evidence="15" id="KW-0175">Coiled coil</keyword>
<dbReference type="Gene3D" id="3.40.50.12160">
    <property type="entry name" value="Methylthiotransferase, N-terminal domain"/>
    <property type="match status" value="1"/>
</dbReference>
<dbReference type="GO" id="GO:0035597">
    <property type="term" value="F:tRNA-2-methylthio-N(6)-dimethylallyladenosine(37) synthase activity"/>
    <property type="evidence" value="ECO:0007669"/>
    <property type="project" value="TreeGrafter"/>
</dbReference>
<dbReference type="InterPro" id="IPR036821">
    <property type="entry name" value="Peptide_deformylase_sf"/>
</dbReference>
<dbReference type="InterPro" id="IPR058240">
    <property type="entry name" value="rSAM_sf"/>
</dbReference>
<dbReference type="InterPro" id="IPR011034">
    <property type="entry name" value="Formyl_transferase-like_C_sf"/>
</dbReference>
<dbReference type="GO" id="GO:0051539">
    <property type="term" value="F:4 iron, 4 sulfur cluster binding"/>
    <property type="evidence" value="ECO:0007669"/>
    <property type="project" value="UniProtKB-KW"/>
</dbReference>
<keyword evidence="12" id="KW-0648">Protein biosynthesis</keyword>
<dbReference type="Gene3D" id="3.90.45.10">
    <property type="entry name" value="Peptide deformylase"/>
    <property type="match status" value="1"/>
</dbReference>
<dbReference type="Pfam" id="PF02911">
    <property type="entry name" value="Formyl_trans_C"/>
    <property type="match status" value="1"/>
</dbReference>
<keyword evidence="11" id="KW-0479">Metal-binding</keyword>
<dbReference type="PROSITE" id="PS51918">
    <property type="entry name" value="RADICAL_SAM"/>
    <property type="match status" value="1"/>
</dbReference>
<keyword evidence="9" id="KW-0808">Transferase</keyword>
<feature type="domain" description="TRAM" evidence="16">
    <location>
        <begin position="836"/>
        <end position="907"/>
    </location>
</feature>
<gene>
    <name evidence="19" type="ORF">C1SCF055_LOCUS473</name>
</gene>
<dbReference type="Pfam" id="PF00919">
    <property type="entry name" value="UPF0004"/>
    <property type="match status" value="1"/>
</dbReference>
<dbReference type="InterPro" id="IPR006463">
    <property type="entry name" value="MiaB_methiolase"/>
</dbReference>
<protein>
    <recommendedName>
        <fullName evidence="7">Methionyl-tRNA formyltransferase, mitochondrial</fullName>
        <ecNumber evidence="6">2.1.2.9</ecNumber>
        <ecNumber evidence="5">3.5.1.88</ecNumber>
    </recommendedName>
</protein>
<evidence type="ECO:0000256" key="11">
    <source>
        <dbReference type="ARBA" id="ARBA00022723"/>
    </source>
</evidence>
<evidence type="ECO:0000256" key="5">
    <source>
        <dbReference type="ARBA" id="ARBA00012175"/>
    </source>
</evidence>
<dbReference type="GO" id="GO:0046872">
    <property type="term" value="F:metal ion binding"/>
    <property type="evidence" value="ECO:0007669"/>
    <property type="project" value="UniProtKB-KW"/>
</dbReference>
<dbReference type="SUPFAM" id="SSF102114">
    <property type="entry name" value="Radical SAM enzymes"/>
    <property type="match status" value="1"/>
</dbReference>
<dbReference type="HAMAP" id="MF_01864">
    <property type="entry name" value="tRNA_metthiotr_MiaB"/>
    <property type="match status" value="1"/>
</dbReference>
<dbReference type="InterPro" id="IPR005794">
    <property type="entry name" value="Fmt"/>
</dbReference>
<dbReference type="CDD" id="cd01335">
    <property type="entry name" value="Radical_SAM"/>
    <property type="match status" value="1"/>
</dbReference>
<keyword evidence="10" id="KW-0949">S-adenosyl-L-methionine</keyword>
<dbReference type="InterPro" id="IPR036477">
    <property type="entry name" value="Formyl_transf_N_sf"/>
</dbReference>
<dbReference type="InterPro" id="IPR005839">
    <property type="entry name" value="Methylthiotransferase"/>
</dbReference>
<evidence type="ECO:0000313" key="19">
    <source>
        <dbReference type="EMBL" id="CAI3971883.1"/>
    </source>
</evidence>
<evidence type="ECO:0000256" key="14">
    <source>
        <dbReference type="ARBA" id="ARBA00023014"/>
    </source>
</evidence>
<evidence type="ECO:0000256" key="2">
    <source>
        <dbReference type="ARBA" id="ARBA00009815"/>
    </source>
</evidence>
<dbReference type="FunFam" id="3.40.50.12160:FF:000003">
    <property type="entry name" value="CDK5 regulatory subunit-associated protein 1"/>
    <property type="match status" value="1"/>
</dbReference>
<keyword evidence="8" id="KW-0004">4Fe-4S</keyword>
<dbReference type="InterPro" id="IPR044135">
    <property type="entry name" value="Met-tRNA-FMT_C"/>
</dbReference>
<dbReference type="InterPro" id="IPR041711">
    <property type="entry name" value="Met-tRNA-FMT_N"/>
</dbReference>
<dbReference type="Pfam" id="PF00551">
    <property type="entry name" value="Formyl_trans_N"/>
    <property type="match status" value="1"/>
</dbReference>
<dbReference type="CDD" id="cd08646">
    <property type="entry name" value="FMT_core_Met-tRNA-FMT_N"/>
    <property type="match status" value="1"/>
</dbReference>
<dbReference type="NCBIfam" id="NF001159">
    <property type="entry name" value="PRK00150.1-3"/>
    <property type="match status" value="1"/>
</dbReference>
<dbReference type="PRINTS" id="PR01576">
    <property type="entry name" value="PDEFORMYLASE"/>
</dbReference>
<organism evidence="19">
    <name type="scientific">Cladocopium goreaui</name>
    <dbReference type="NCBI Taxonomy" id="2562237"/>
    <lineage>
        <taxon>Eukaryota</taxon>
        <taxon>Sar</taxon>
        <taxon>Alveolata</taxon>
        <taxon>Dinophyceae</taxon>
        <taxon>Suessiales</taxon>
        <taxon>Symbiodiniaceae</taxon>
        <taxon>Cladocopium</taxon>
    </lineage>
</organism>
<accession>A0A9P1FDE5</accession>
<dbReference type="SFLD" id="SFLDS00029">
    <property type="entry name" value="Radical_SAM"/>
    <property type="match status" value="1"/>
</dbReference>
<evidence type="ECO:0000256" key="15">
    <source>
        <dbReference type="SAM" id="Coils"/>
    </source>
</evidence>
<dbReference type="PROSITE" id="PS51449">
    <property type="entry name" value="MTTASE_N"/>
    <property type="match status" value="1"/>
</dbReference>
<dbReference type="InterPro" id="IPR013848">
    <property type="entry name" value="Methylthiotransferase_N"/>
</dbReference>
<dbReference type="SFLD" id="SFLDG01061">
    <property type="entry name" value="methylthiotransferase"/>
    <property type="match status" value="1"/>
</dbReference>
<proteinExistence type="inferred from homology"/>
<keyword evidence="13" id="KW-0408">Iron</keyword>
<dbReference type="PROSITE" id="PS50926">
    <property type="entry name" value="TRAM"/>
    <property type="match status" value="1"/>
</dbReference>
<reference evidence="20" key="2">
    <citation type="submission" date="2024-04" db="EMBL/GenBank/DDBJ databases">
        <authorList>
            <person name="Chen Y."/>
            <person name="Shah S."/>
            <person name="Dougan E. K."/>
            <person name="Thang M."/>
            <person name="Chan C."/>
        </authorList>
    </citation>
    <scope>NUCLEOTIDE SEQUENCE [LARGE SCALE GENOMIC DNA]</scope>
</reference>
<dbReference type="HAMAP" id="MF_00163">
    <property type="entry name" value="Pep_deformylase"/>
    <property type="match status" value="1"/>
</dbReference>
<evidence type="ECO:0000256" key="3">
    <source>
        <dbReference type="ARBA" id="ARBA00010699"/>
    </source>
</evidence>
<dbReference type="PANTHER" id="PTHR43020">
    <property type="entry name" value="CDK5 REGULATORY SUBUNIT-ASSOCIATED PROTEIN 1"/>
    <property type="match status" value="1"/>
</dbReference>
<dbReference type="SMART" id="SM00729">
    <property type="entry name" value="Elp3"/>
    <property type="match status" value="1"/>
</dbReference>
<comment type="cofactor">
    <cofactor evidence="1">
        <name>[4Fe-4S] cluster</name>
        <dbReference type="ChEBI" id="CHEBI:49883"/>
    </cofactor>
</comment>
<reference evidence="19" key="1">
    <citation type="submission" date="2022-10" db="EMBL/GenBank/DDBJ databases">
        <authorList>
            <person name="Chen Y."/>
            <person name="Dougan E. K."/>
            <person name="Chan C."/>
            <person name="Rhodes N."/>
            <person name="Thang M."/>
        </authorList>
    </citation>
    <scope>NUCLEOTIDE SEQUENCE</scope>
</reference>
<comment type="caution">
    <text evidence="19">The sequence shown here is derived from an EMBL/GenBank/DDBJ whole genome shotgun (WGS) entry which is preliminary data.</text>
</comment>
<feature type="domain" description="MTTase N-terminal" evidence="17">
    <location>
        <begin position="449"/>
        <end position="565"/>
    </location>
</feature>
<comment type="similarity">
    <text evidence="3">Belongs to the Fmt family.</text>
</comment>
<evidence type="ECO:0000259" key="17">
    <source>
        <dbReference type="PROSITE" id="PS51449"/>
    </source>
</evidence>
<evidence type="ECO:0000256" key="7">
    <source>
        <dbReference type="ARBA" id="ARBA00014185"/>
    </source>
</evidence>
<evidence type="ECO:0000256" key="6">
    <source>
        <dbReference type="ARBA" id="ARBA00012261"/>
    </source>
</evidence>
<evidence type="ECO:0000313" key="21">
    <source>
        <dbReference type="Proteomes" id="UP001152797"/>
    </source>
</evidence>
<dbReference type="PROSITE" id="PS01278">
    <property type="entry name" value="MTTASE_RADICAL"/>
    <property type="match status" value="1"/>
</dbReference>
<sequence length="921" mass="103334">MVEEMFELMYEARGIGLAANQVDLPYRLFILNLHSDPEMKEEERVFINPVITQRKGTAQREEGCLSIPEVFAEVTRPEKIKINAFDLSGNELALELDGLFARACQHEVDHLDGVLFIDRLSETSVADIKEPLADFELEFKSRRELGEIPDDAAIASRLAELEPQTNAMRTIAAAHDTPIYDPESINTPEAREHLASLEPDLFVVADYGQILSAETLGTARLGGINLHGSLLPKYRGAAPINWAIYHGDAETGVTVIHMTPRIDAGPAIAQRSTPIGPDENAVELEARLAALGAPLVCEIVDRFARGEVAEEVQNPGEVTKAPRLKKTDGEVDWSRTAQQIKNQVRAMEPWPRTYTNWVREEGEPLRLILDQVESRAAAGEHQPGEVVAAGGSELVVATGDGYLALHGLQPAGKRMQTTEEFLRVMALVRLMLRRQDQLLTELTIRVENEKRRAQQEAQKMNMLDSELVVASLRHEGYELVNSPKLADTILYNTCSVRQHAEDKIYSALGRLKDLKQRHPEKIVGVLGCMAQKDQKQIIDRAPQVDLVVGPGQLHQIPRLLKEIASGEGRKIEVSLSRSAGSREKIEQSFESYDPLRDPQMRPSPYQAFVRIMIGCDKFCTYCIVPSVRGPEQSREPRLIEAEVRQLADEGCREVTLLGQTVNSYRHREDGREVRLADLLYRLHDIDGLDRIKFVTNYPRDMSDELLEAVRDLPKCSPYLHVPVQSGSNRMLKLMKRGYTVEEYREMYQRILATVPGAAVTSDFIVGFCGETEEDFELTVDLVRECRFKNSFIFKYSARPGTKGAERFEDDVPEEVKRRRNNELLAVQNAISEEDNQPFVGQTHDLLVEGPSKASQRQGDLGPVMQLVGRTMCDRIVVFDGTERQIGQIVPVRIDEANAHTMFGSMVTQHVGPEVYTLNVPD</sequence>
<dbReference type="InterPro" id="IPR002792">
    <property type="entry name" value="TRAM_dom"/>
</dbReference>
<evidence type="ECO:0000256" key="12">
    <source>
        <dbReference type="ARBA" id="ARBA00022917"/>
    </source>
</evidence>
<evidence type="ECO:0000256" key="13">
    <source>
        <dbReference type="ARBA" id="ARBA00023004"/>
    </source>
</evidence>
<dbReference type="EMBL" id="CAMXCT020000001">
    <property type="protein sequence ID" value="CAL1125258.1"/>
    <property type="molecule type" value="Genomic_DNA"/>
</dbReference>
<evidence type="ECO:0000256" key="9">
    <source>
        <dbReference type="ARBA" id="ARBA00022679"/>
    </source>
</evidence>
<dbReference type="InterPro" id="IPR005793">
    <property type="entry name" value="Formyl_trans_C"/>
</dbReference>
<dbReference type="FunFam" id="3.80.30.20:FF:000001">
    <property type="entry name" value="tRNA-2-methylthio-N(6)-dimethylallyladenosine synthase 2"/>
    <property type="match status" value="1"/>
</dbReference>
<dbReference type="Gene3D" id="3.80.30.20">
    <property type="entry name" value="tm_1862 like domain"/>
    <property type="match status" value="1"/>
</dbReference>
<evidence type="ECO:0000259" key="18">
    <source>
        <dbReference type="PROSITE" id="PS51918"/>
    </source>
</evidence>
<dbReference type="OrthoDB" id="413961at2759"/>
<dbReference type="Pfam" id="PF04055">
    <property type="entry name" value="Radical_SAM"/>
    <property type="match status" value="1"/>
</dbReference>
<evidence type="ECO:0000313" key="20">
    <source>
        <dbReference type="EMBL" id="CAL1125258.1"/>
    </source>
</evidence>
<dbReference type="Proteomes" id="UP001152797">
    <property type="component" value="Unassembled WGS sequence"/>
</dbReference>
<dbReference type="InterPro" id="IPR006638">
    <property type="entry name" value="Elp3/MiaA/NifB-like_rSAM"/>
</dbReference>
<evidence type="ECO:0000256" key="1">
    <source>
        <dbReference type="ARBA" id="ARBA00001966"/>
    </source>
</evidence>
<evidence type="ECO:0000256" key="10">
    <source>
        <dbReference type="ARBA" id="ARBA00022691"/>
    </source>
</evidence>
<evidence type="ECO:0000256" key="4">
    <source>
        <dbReference type="ARBA" id="ARBA00010759"/>
    </source>
</evidence>
<dbReference type="NCBIfam" id="TIGR01574">
    <property type="entry name" value="miaB-methiolase"/>
    <property type="match status" value="1"/>
</dbReference>
<dbReference type="InterPro" id="IPR007197">
    <property type="entry name" value="rSAM"/>
</dbReference>
<name>A0A9P1FDE5_9DINO</name>
<dbReference type="InterPro" id="IPR023635">
    <property type="entry name" value="Peptide_deformylase"/>
</dbReference>
<evidence type="ECO:0000259" key="16">
    <source>
        <dbReference type="PROSITE" id="PS50926"/>
    </source>
</evidence>
<dbReference type="InterPro" id="IPR002376">
    <property type="entry name" value="Formyl_transf_N"/>
</dbReference>
<dbReference type="EC" id="3.5.1.88" evidence="5"/>
<dbReference type="Pfam" id="PF01938">
    <property type="entry name" value="TRAM"/>
    <property type="match status" value="1"/>
</dbReference>
<dbReference type="InterPro" id="IPR038135">
    <property type="entry name" value="Methylthiotransferase_N_sf"/>
</dbReference>
<dbReference type="GO" id="GO:0042586">
    <property type="term" value="F:peptide deformylase activity"/>
    <property type="evidence" value="ECO:0007669"/>
    <property type="project" value="UniProtKB-EC"/>
</dbReference>
<dbReference type="CDD" id="cd08704">
    <property type="entry name" value="Met_tRNA_FMT_C"/>
    <property type="match status" value="1"/>
</dbReference>
<feature type="coiled-coil region" evidence="15">
    <location>
        <begin position="432"/>
        <end position="466"/>
    </location>
</feature>
<dbReference type="SUPFAM" id="SSF53328">
    <property type="entry name" value="Formyltransferase"/>
    <property type="match status" value="1"/>
</dbReference>
<dbReference type="SUPFAM" id="SSF50486">
    <property type="entry name" value="FMT C-terminal domain-like"/>
    <property type="match status" value="1"/>
</dbReference>
<dbReference type="InterPro" id="IPR020612">
    <property type="entry name" value="Methylthiotransferase_CS"/>
</dbReference>